<dbReference type="SMART" id="SM00219">
    <property type="entry name" value="TyrKc"/>
    <property type="match status" value="1"/>
</dbReference>
<dbReference type="EMBL" id="NUDL01000056">
    <property type="protein sequence ID" value="PEM54022.1"/>
    <property type="molecule type" value="Genomic_DNA"/>
</dbReference>
<dbReference type="PROSITE" id="PS50011">
    <property type="entry name" value="PROTEIN_KINASE_DOM"/>
    <property type="match status" value="1"/>
</dbReference>
<name>A0A2A8BLK2_9BACI</name>
<proteinExistence type="predicted"/>
<dbReference type="AlphaFoldDB" id="A0A2A8BLK2"/>
<dbReference type="RefSeq" id="WP_098102807.1">
    <property type="nucleotide sequence ID" value="NZ_NUDL01000056.1"/>
</dbReference>
<evidence type="ECO:0000313" key="3">
    <source>
        <dbReference type="EMBL" id="PEM54022.1"/>
    </source>
</evidence>
<protein>
    <submittedName>
        <fullName evidence="3">Serine/threonine protein kinase</fullName>
    </submittedName>
</protein>
<keyword evidence="3" id="KW-0723">Serine/threonine-protein kinase</keyword>
<organism evidence="3 4">
    <name type="scientific">Bacillus wiedmannii</name>
    <dbReference type="NCBI Taxonomy" id="1890302"/>
    <lineage>
        <taxon>Bacteria</taxon>
        <taxon>Bacillati</taxon>
        <taxon>Bacillota</taxon>
        <taxon>Bacilli</taxon>
        <taxon>Bacillales</taxon>
        <taxon>Bacillaceae</taxon>
        <taxon>Bacillus</taxon>
        <taxon>Bacillus cereus group</taxon>
    </lineage>
</organism>
<keyword evidence="3" id="KW-0418">Kinase</keyword>
<gene>
    <name evidence="3" type="ORF">CN611_17430</name>
</gene>
<dbReference type="Proteomes" id="UP000220621">
    <property type="component" value="Unassembled WGS sequence"/>
</dbReference>
<comment type="caution">
    <text evidence="3">The sequence shown here is derived from an EMBL/GenBank/DDBJ whole genome shotgun (WGS) entry which is preliminary data.</text>
</comment>
<keyword evidence="3" id="KW-0808">Transferase</keyword>
<dbReference type="PANTHER" id="PTHR24347">
    <property type="entry name" value="SERINE/THREONINE-PROTEIN KINASE"/>
    <property type="match status" value="1"/>
</dbReference>
<dbReference type="SUPFAM" id="SSF56112">
    <property type="entry name" value="Protein kinase-like (PK-like)"/>
    <property type="match status" value="1"/>
</dbReference>
<dbReference type="GO" id="GO:0004713">
    <property type="term" value="F:protein tyrosine kinase activity"/>
    <property type="evidence" value="ECO:0007669"/>
    <property type="project" value="InterPro"/>
</dbReference>
<dbReference type="Gene3D" id="1.10.510.10">
    <property type="entry name" value="Transferase(Phosphotransferase) domain 1"/>
    <property type="match status" value="1"/>
</dbReference>
<dbReference type="GO" id="GO:0005524">
    <property type="term" value="F:ATP binding"/>
    <property type="evidence" value="ECO:0007669"/>
    <property type="project" value="InterPro"/>
</dbReference>
<reference evidence="3 4" key="1">
    <citation type="submission" date="2017-09" db="EMBL/GenBank/DDBJ databases">
        <title>Large-scale bioinformatics analysis of Bacillus genomes uncovers conserved roles of natural products in bacterial physiology.</title>
        <authorList>
            <consortium name="Agbiome Team Llc"/>
            <person name="Bleich R.M."/>
            <person name="Grubbs K.J."/>
            <person name="Santa Maria K.C."/>
            <person name="Allen S.E."/>
            <person name="Farag S."/>
            <person name="Shank E.A."/>
            <person name="Bowers A."/>
        </authorList>
    </citation>
    <scope>NUCLEOTIDE SEQUENCE [LARGE SCALE GENOMIC DNA]</scope>
    <source>
        <strain evidence="3 4">AFS010764</strain>
    </source>
</reference>
<feature type="domain" description="Protein kinase" evidence="2">
    <location>
        <begin position="24"/>
        <end position="276"/>
    </location>
</feature>
<dbReference type="InterPro" id="IPR000719">
    <property type="entry name" value="Prot_kinase_dom"/>
</dbReference>
<dbReference type="InterPro" id="IPR020635">
    <property type="entry name" value="Tyr_kinase_cat_dom"/>
</dbReference>
<evidence type="ECO:0000259" key="2">
    <source>
        <dbReference type="PROSITE" id="PS50011"/>
    </source>
</evidence>
<dbReference type="Pfam" id="PF00069">
    <property type="entry name" value="Pkinase"/>
    <property type="match status" value="1"/>
</dbReference>
<dbReference type="CDD" id="cd14014">
    <property type="entry name" value="STKc_PknB_like"/>
    <property type="match status" value="1"/>
</dbReference>
<evidence type="ECO:0000313" key="4">
    <source>
        <dbReference type="Proteomes" id="UP000220621"/>
    </source>
</evidence>
<feature type="coiled-coil region" evidence="1">
    <location>
        <begin position="41"/>
        <end position="72"/>
    </location>
</feature>
<accession>A0A2A8BLK2</accession>
<dbReference type="GO" id="GO:0004674">
    <property type="term" value="F:protein serine/threonine kinase activity"/>
    <property type="evidence" value="ECO:0007669"/>
    <property type="project" value="UniProtKB-KW"/>
</dbReference>
<evidence type="ECO:0000256" key="1">
    <source>
        <dbReference type="SAM" id="Coils"/>
    </source>
</evidence>
<sequence length="276" mass="33050">MKWRRILALFDRPLRKNTIVAERYKIESVIGMGSYGVTYVVNDLQINRNKVLKQLRQSKQRYESGRKSFEQEKMILQTLNHHAIPSLYDHFVWEKKSFFVMEYMPGKNFEDYIFLDGHAYTEREVLKILYEILEIVSVFHSKGIIHRDLRIPNILMKENQISIIDFGLAKLKGEGDERATAYEGEQALMREVHFRSDFYALGHFSLFLLYAGYESNEKHEKHEKPWYDELTLENYNREMLMRMLQIKTPYYENVQDLKKDIAFALERMEVPCFKSF</sequence>
<keyword evidence="1" id="KW-0175">Coiled coil</keyword>
<dbReference type="InterPro" id="IPR011009">
    <property type="entry name" value="Kinase-like_dom_sf"/>
</dbReference>